<dbReference type="PANTHER" id="PTHR33529:SF2">
    <property type="entry name" value="LIPOPOLYSACCHARIDE EXPORT SYSTEM PERMEASE PROTEIN LPTG"/>
    <property type="match status" value="1"/>
</dbReference>
<dbReference type="Proteomes" id="UP000722121">
    <property type="component" value="Unassembled WGS sequence"/>
</dbReference>
<evidence type="ECO:0000256" key="6">
    <source>
        <dbReference type="SAM" id="Phobius"/>
    </source>
</evidence>
<keyword evidence="3 6" id="KW-0812">Transmembrane</keyword>
<keyword evidence="8" id="KW-1185">Reference proteome</keyword>
<keyword evidence="4 6" id="KW-1133">Transmembrane helix</keyword>
<comment type="subcellular location">
    <subcellularLocation>
        <location evidence="1">Cell membrane</location>
        <topology evidence="1">Multi-pass membrane protein</topology>
    </subcellularLocation>
</comment>
<keyword evidence="2" id="KW-1003">Cell membrane</keyword>
<dbReference type="InterPro" id="IPR005495">
    <property type="entry name" value="LptG/LptF_permease"/>
</dbReference>
<feature type="transmembrane region" description="Helical" evidence="6">
    <location>
        <begin position="12"/>
        <end position="32"/>
    </location>
</feature>
<dbReference type="Pfam" id="PF03739">
    <property type="entry name" value="LptF_LptG"/>
    <property type="match status" value="1"/>
</dbReference>
<proteinExistence type="predicted"/>
<keyword evidence="5 6" id="KW-0472">Membrane</keyword>
<dbReference type="EMBL" id="JAFITR010000067">
    <property type="protein sequence ID" value="MBN4067116.1"/>
    <property type="molecule type" value="Genomic_DNA"/>
</dbReference>
<feature type="transmembrane region" description="Helical" evidence="6">
    <location>
        <begin position="349"/>
        <end position="369"/>
    </location>
</feature>
<gene>
    <name evidence="7" type="ORF">JYU14_03430</name>
</gene>
<evidence type="ECO:0000313" key="8">
    <source>
        <dbReference type="Proteomes" id="UP000722121"/>
    </source>
</evidence>
<evidence type="ECO:0000256" key="1">
    <source>
        <dbReference type="ARBA" id="ARBA00004651"/>
    </source>
</evidence>
<dbReference type="PANTHER" id="PTHR33529">
    <property type="entry name" value="SLR0882 PROTEIN-RELATED"/>
    <property type="match status" value="1"/>
</dbReference>
<evidence type="ECO:0000256" key="4">
    <source>
        <dbReference type="ARBA" id="ARBA00022989"/>
    </source>
</evidence>
<feature type="transmembrane region" description="Helical" evidence="6">
    <location>
        <begin position="293"/>
        <end position="313"/>
    </location>
</feature>
<evidence type="ECO:0000313" key="7">
    <source>
        <dbReference type="EMBL" id="MBN4067116.1"/>
    </source>
</evidence>
<accession>A0ABS3AQW1</accession>
<feature type="transmembrane region" description="Helical" evidence="6">
    <location>
        <begin position="52"/>
        <end position="77"/>
    </location>
</feature>
<evidence type="ECO:0000256" key="2">
    <source>
        <dbReference type="ARBA" id="ARBA00022475"/>
    </source>
</evidence>
<organism evidence="7 8">
    <name type="scientific">Simkania negevensis</name>
    <dbReference type="NCBI Taxonomy" id="83561"/>
    <lineage>
        <taxon>Bacteria</taxon>
        <taxon>Pseudomonadati</taxon>
        <taxon>Chlamydiota</taxon>
        <taxon>Chlamydiia</taxon>
        <taxon>Parachlamydiales</taxon>
        <taxon>Simkaniaceae</taxon>
        <taxon>Simkania</taxon>
    </lineage>
</organism>
<reference evidence="7 8" key="1">
    <citation type="submission" date="2021-02" db="EMBL/GenBank/DDBJ databases">
        <title>Activity-based single-cell genomes from oceanic crustal fluid captures similar information to metagenomic and metatranscriptomic surveys with orders of magnitude less sampling.</title>
        <authorList>
            <person name="D'Angelo T.S."/>
            <person name="Orcutt B.N."/>
        </authorList>
    </citation>
    <scope>NUCLEOTIDE SEQUENCE [LARGE SCALE GENOMIC DNA]</scope>
    <source>
        <strain evidence="7">AH-315-G07</strain>
    </source>
</reference>
<name>A0ABS3AQW1_9BACT</name>
<feature type="transmembrane region" description="Helical" evidence="6">
    <location>
        <begin position="325"/>
        <end position="343"/>
    </location>
</feature>
<comment type="caution">
    <text evidence="7">The sequence shown here is derived from an EMBL/GenBank/DDBJ whole genome shotgun (WGS) entry which is preliminary data.</text>
</comment>
<evidence type="ECO:0000256" key="5">
    <source>
        <dbReference type="ARBA" id="ARBA00023136"/>
    </source>
</evidence>
<feature type="transmembrane region" description="Helical" evidence="6">
    <location>
        <begin position="98"/>
        <end position="117"/>
    </location>
</feature>
<sequence>MPTLWRYLLGQYTKIFILSVFSFIAILLIMRLEQIARFAALGGAQKKVFLFVLYQIPYILPIAIPISCLIASVILFQRLSHTHELSALRAAGLALRQIATPIFLGSAFLVLISFYTISELSTTSHFATKRLTNELTSVNPLALLQKKQFLNLKEVYLEMNTVEAGRASQDVLLAFNNGKNERLSVITIKDLRLDEPNLVSDRVSFISSVDAKTPYQHDQLLIENMEQAVTPANEFSNLLNPSQWRINNDYLKLPLLIARLKKHRIERDKALSANAPLLAAEASQKIKRCYTDILRRVSIALAAFTFTLTGVAFGMEISRHHSKKWLVSVIGLTALFLTSIFIAKSQDSNLWLSLACYTFPHLFILFFACRKMQQISGGIE</sequence>
<protein>
    <submittedName>
        <fullName evidence="7">LptF/LptG family permease</fullName>
    </submittedName>
</protein>
<evidence type="ECO:0000256" key="3">
    <source>
        <dbReference type="ARBA" id="ARBA00022692"/>
    </source>
</evidence>